<dbReference type="OrthoDB" id="8595257at2"/>
<evidence type="ECO:0000313" key="1">
    <source>
        <dbReference type="EMBL" id="SDY72677.1"/>
    </source>
</evidence>
<reference evidence="1 2" key="1">
    <citation type="submission" date="2016-10" db="EMBL/GenBank/DDBJ databases">
        <authorList>
            <person name="de Groot N.N."/>
        </authorList>
    </citation>
    <scope>NUCLEOTIDE SEQUENCE [LARGE SCALE GENOMIC DNA]</scope>
    <source>
        <strain evidence="1 2">Nm1</strain>
    </source>
</reference>
<gene>
    <name evidence="1" type="ORF">SAMN05421881_105713</name>
</gene>
<sequence>METEIIDRLANELAQRIQVNTIPIQHDLWDAQTIAQYLKVTPRHVLQRYTPLPDFPQPIRLPSAKGNGQPRWKAKEIIGWAEGYQENRRF</sequence>
<accession>A0A1H3M7G0</accession>
<dbReference type="RefSeq" id="WP_090415262.1">
    <property type="nucleotide sequence ID" value="NZ_FNOY01000057.1"/>
</dbReference>
<protein>
    <submittedName>
        <fullName evidence="1">Prophage regulatory protein</fullName>
    </submittedName>
</protein>
<dbReference type="AlphaFoldDB" id="A0A1H3M7G0"/>
<name>A0A1H3M7G0_9PROT</name>
<keyword evidence="2" id="KW-1185">Reference proteome</keyword>
<evidence type="ECO:0000313" key="2">
    <source>
        <dbReference type="Proteomes" id="UP000198640"/>
    </source>
</evidence>
<organism evidence="1 2">
    <name type="scientific">Nitrosomonas halophila</name>
    <dbReference type="NCBI Taxonomy" id="44576"/>
    <lineage>
        <taxon>Bacteria</taxon>
        <taxon>Pseudomonadati</taxon>
        <taxon>Pseudomonadota</taxon>
        <taxon>Betaproteobacteria</taxon>
        <taxon>Nitrosomonadales</taxon>
        <taxon>Nitrosomonadaceae</taxon>
        <taxon>Nitrosomonas</taxon>
    </lineage>
</organism>
<proteinExistence type="predicted"/>
<dbReference type="Proteomes" id="UP000198640">
    <property type="component" value="Unassembled WGS sequence"/>
</dbReference>
<dbReference type="EMBL" id="FNOY01000057">
    <property type="protein sequence ID" value="SDY72677.1"/>
    <property type="molecule type" value="Genomic_DNA"/>
</dbReference>